<dbReference type="AlphaFoldDB" id="D7MUC2"/>
<evidence type="ECO:0000256" key="2">
    <source>
        <dbReference type="RuleBase" id="RU003616"/>
    </source>
</evidence>
<dbReference type="SUPFAM" id="SSF49764">
    <property type="entry name" value="HSP20-like chaperones"/>
    <property type="match status" value="1"/>
</dbReference>
<dbReference type="Gramene" id="scaffold_802003.1">
    <property type="protein sequence ID" value="scaffold_802003.1"/>
    <property type="gene ID" value="scaffold_802003.1"/>
</dbReference>
<dbReference type="STRING" id="81972.D7MUC2"/>
<keyword evidence="5" id="KW-1185">Reference proteome</keyword>
<dbReference type="Proteomes" id="UP000008694">
    <property type="component" value="Unassembled WGS sequence"/>
</dbReference>
<dbReference type="eggNOG" id="ENOG502RXVI">
    <property type="taxonomic scope" value="Eukaryota"/>
</dbReference>
<sequence length="193" mass="21613">MTSCSGSLKLEIHTDDKTPGKWSVPLGDDVFRRFLSGGGGSEKAVFGEGSLFSPFLFGKYFDPSDAFPLWEFEAEVLLASLRSLGGQCRVDWSQTDLAYVLKSDIPVVGKNNVQVYVDVNGKVMEISGQWNNNKKAAANGDWRSGRWWEHGYVRRLELPCDADAKNSEAFLSNNDDYSFLEIRIPKINSKNKF</sequence>
<comment type="similarity">
    <text evidence="1 2">Belongs to the small heat shock protein (HSP20) family.</text>
</comment>
<reference evidence="5" key="1">
    <citation type="journal article" date="2011" name="Nat. Genet.">
        <title>The Arabidopsis lyrata genome sequence and the basis of rapid genome size change.</title>
        <authorList>
            <person name="Hu T.T."/>
            <person name="Pattyn P."/>
            <person name="Bakker E.G."/>
            <person name="Cao J."/>
            <person name="Cheng J.-F."/>
            <person name="Clark R.M."/>
            <person name="Fahlgren N."/>
            <person name="Fawcett J.A."/>
            <person name="Grimwood J."/>
            <person name="Gundlach H."/>
            <person name="Haberer G."/>
            <person name="Hollister J.D."/>
            <person name="Ossowski S."/>
            <person name="Ottilar R.P."/>
            <person name="Salamov A.A."/>
            <person name="Schneeberger K."/>
            <person name="Spannagl M."/>
            <person name="Wang X."/>
            <person name="Yang L."/>
            <person name="Nasrallah M.E."/>
            <person name="Bergelson J."/>
            <person name="Carrington J.C."/>
            <person name="Gaut B.S."/>
            <person name="Schmutz J."/>
            <person name="Mayer K.F.X."/>
            <person name="Van de Peer Y."/>
            <person name="Grigoriev I.V."/>
            <person name="Nordborg M."/>
            <person name="Weigel D."/>
            <person name="Guo Y.-L."/>
        </authorList>
    </citation>
    <scope>NUCLEOTIDE SEQUENCE [LARGE SCALE GENOMIC DNA]</scope>
    <source>
        <strain evidence="5">cv. MN47</strain>
    </source>
</reference>
<dbReference type="InterPro" id="IPR008978">
    <property type="entry name" value="HSP20-like_chaperone"/>
</dbReference>
<dbReference type="InterPro" id="IPR002068">
    <property type="entry name" value="A-crystallin/Hsp20_dom"/>
</dbReference>
<dbReference type="OrthoDB" id="1431247at2759"/>
<dbReference type="Gene3D" id="2.60.40.790">
    <property type="match status" value="1"/>
</dbReference>
<dbReference type="EMBL" id="GL348720">
    <property type="protein sequence ID" value="EFH40609.1"/>
    <property type="molecule type" value="Genomic_DNA"/>
</dbReference>
<feature type="domain" description="SHSP" evidence="3">
    <location>
        <begin position="81"/>
        <end position="193"/>
    </location>
</feature>
<evidence type="ECO:0000259" key="3">
    <source>
        <dbReference type="PROSITE" id="PS01031"/>
    </source>
</evidence>
<evidence type="ECO:0000313" key="4">
    <source>
        <dbReference type="EMBL" id="EFH40609.1"/>
    </source>
</evidence>
<gene>
    <name evidence="4" type="ORF">ARALYDRAFT_918603</name>
</gene>
<dbReference type="Pfam" id="PF00011">
    <property type="entry name" value="HSP20"/>
    <property type="match status" value="1"/>
</dbReference>
<name>D7MUC2_ARALL</name>
<evidence type="ECO:0000313" key="5">
    <source>
        <dbReference type="Proteomes" id="UP000008694"/>
    </source>
</evidence>
<dbReference type="PANTHER" id="PTHR47838:SF1">
    <property type="entry name" value="21.7 KDA CLASS VI HEAT SHOCK PROTEIN"/>
    <property type="match status" value="1"/>
</dbReference>
<dbReference type="HOGENOM" id="CLU_088060_0_0_1"/>
<dbReference type="PROSITE" id="PS01031">
    <property type="entry name" value="SHSP"/>
    <property type="match status" value="1"/>
</dbReference>
<dbReference type="PANTHER" id="PTHR47838">
    <property type="entry name" value="21.7 KDA CLASS VI HEAT SHOCK PROTEIN"/>
    <property type="match status" value="1"/>
</dbReference>
<evidence type="ECO:0000256" key="1">
    <source>
        <dbReference type="PROSITE-ProRule" id="PRU00285"/>
    </source>
</evidence>
<proteinExistence type="inferred from homology"/>
<dbReference type="CDD" id="cd06472">
    <property type="entry name" value="ACD_ScHsp26_like"/>
    <property type="match status" value="1"/>
</dbReference>
<organism evidence="5">
    <name type="scientific">Arabidopsis lyrata subsp. lyrata</name>
    <name type="common">Lyre-leaved rock-cress</name>
    <dbReference type="NCBI Taxonomy" id="81972"/>
    <lineage>
        <taxon>Eukaryota</taxon>
        <taxon>Viridiplantae</taxon>
        <taxon>Streptophyta</taxon>
        <taxon>Embryophyta</taxon>
        <taxon>Tracheophyta</taxon>
        <taxon>Spermatophyta</taxon>
        <taxon>Magnoliopsida</taxon>
        <taxon>eudicotyledons</taxon>
        <taxon>Gunneridae</taxon>
        <taxon>Pentapetalae</taxon>
        <taxon>rosids</taxon>
        <taxon>malvids</taxon>
        <taxon>Brassicales</taxon>
        <taxon>Brassicaceae</taxon>
        <taxon>Camelineae</taxon>
        <taxon>Arabidopsis</taxon>
    </lineage>
</organism>
<protein>
    <recommendedName>
        <fullName evidence="3">SHSP domain-containing protein</fullName>
    </recommendedName>
</protein>
<accession>D7MUC2</accession>
<dbReference type="KEGG" id="aly:9302129"/>